<feature type="transmembrane region" description="Helical" evidence="7">
    <location>
        <begin position="136"/>
        <end position="155"/>
    </location>
</feature>
<evidence type="ECO:0000256" key="5">
    <source>
        <dbReference type="ARBA" id="ARBA00023002"/>
    </source>
</evidence>
<dbReference type="InterPro" id="IPR001750">
    <property type="entry name" value="ND/Mrp_TM"/>
</dbReference>
<evidence type="ECO:0000256" key="2">
    <source>
        <dbReference type="ARBA" id="ARBA00022475"/>
    </source>
</evidence>
<feature type="transmembrane region" description="Helical" evidence="7">
    <location>
        <begin position="106"/>
        <end position="124"/>
    </location>
</feature>
<feature type="transmembrane region" description="Helical" evidence="7">
    <location>
        <begin position="206"/>
        <end position="224"/>
    </location>
</feature>
<dbReference type="OrthoDB" id="19089at2157"/>
<dbReference type="AlphaFoldDB" id="I3TEY4"/>
<dbReference type="InParanoid" id="I3TEY4"/>
<dbReference type="GO" id="GO:0016491">
    <property type="term" value="F:oxidoreductase activity"/>
    <property type="evidence" value="ECO:0007669"/>
    <property type="project" value="UniProtKB-KW"/>
</dbReference>
<gene>
    <name evidence="9" type="ordered locus">TCELL_0898</name>
</gene>
<dbReference type="GO" id="GO:0042773">
    <property type="term" value="P:ATP synthesis coupled electron transport"/>
    <property type="evidence" value="ECO:0007669"/>
    <property type="project" value="InterPro"/>
</dbReference>
<dbReference type="GO" id="GO:0008137">
    <property type="term" value="F:NADH dehydrogenase (ubiquinone) activity"/>
    <property type="evidence" value="ECO:0007669"/>
    <property type="project" value="InterPro"/>
</dbReference>
<evidence type="ECO:0000313" key="9">
    <source>
        <dbReference type="EMBL" id="AFK51322.1"/>
    </source>
</evidence>
<name>I3TEY4_THEC1</name>
<keyword evidence="5" id="KW-0560">Oxidoreductase</keyword>
<feature type="transmembrane region" description="Helical" evidence="7">
    <location>
        <begin position="230"/>
        <end position="251"/>
    </location>
</feature>
<evidence type="ECO:0000256" key="1">
    <source>
        <dbReference type="ARBA" id="ARBA00004651"/>
    </source>
</evidence>
<feature type="transmembrane region" description="Helical" evidence="7">
    <location>
        <begin position="30"/>
        <end position="48"/>
    </location>
</feature>
<evidence type="ECO:0000256" key="6">
    <source>
        <dbReference type="ARBA" id="ARBA00023136"/>
    </source>
</evidence>
<dbReference type="HOGENOM" id="CLU_007100_9_5_2"/>
<dbReference type="InterPro" id="IPR052175">
    <property type="entry name" value="ComplexI-like_HydComp"/>
</dbReference>
<feature type="transmembrane region" description="Helical" evidence="7">
    <location>
        <begin position="403"/>
        <end position="430"/>
    </location>
</feature>
<keyword evidence="4 7" id="KW-1133">Transmembrane helix</keyword>
<dbReference type="Proteomes" id="UP000005270">
    <property type="component" value="Chromosome"/>
</dbReference>
<keyword evidence="6 7" id="KW-0472">Membrane</keyword>
<accession>I3TEY4</accession>
<sequence length="433" mass="44874">MVALYAEYVSLAGVVAVSLTQIAPRRVRDWAALVIGAATLASLLYLSVLERSLAGLVGLTVSIVGIASLVSAFGLLDAGRSVFTLLVLAACSSSTILAYATDAVVVFTAWEILSLSVLFTAGYTKSEESASAVIKYLVTCSAGSLLLLTGFALAFAETGTTSLAGLAGASPLAKLLVLVGVGVEASLFPLGFWLPDVYAAAPEPGVAVISSAATGVASILLYRTVLADPLVGRVVAILASLGVVVSVAHMYKESDLRRVLAYSSMFSSNAMLLAFSSSNSLAISMALVYYLAHSLSKTSAFILAGGLRRDYGYSSVQDLVGVASGWGVMKLNLALSLLGILGVPPFVSFWGDFYIAVGLLEAVPELGVVFMLALIALIPVILNVLFTLVSGTGRSQRVSSTPVYLAVSTALNVLAIALFPWYSLLLAYAVTGR</sequence>
<dbReference type="EMBL" id="CP003531">
    <property type="protein sequence ID" value="AFK51322.1"/>
    <property type="molecule type" value="Genomic_DNA"/>
</dbReference>
<dbReference type="Pfam" id="PF00361">
    <property type="entry name" value="Proton_antipo_M"/>
    <property type="match status" value="1"/>
</dbReference>
<dbReference type="GeneID" id="13013215"/>
<feature type="transmembrane region" description="Helical" evidence="7">
    <location>
        <begin position="272"/>
        <end position="291"/>
    </location>
</feature>
<evidence type="ECO:0000259" key="8">
    <source>
        <dbReference type="Pfam" id="PF00361"/>
    </source>
</evidence>
<feature type="transmembrane region" description="Helical" evidence="7">
    <location>
        <begin position="54"/>
        <end position="75"/>
    </location>
</feature>
<dbReference type="eggNOG" id="arCOG01537">
    <property type="taxonomic scope" value="Archaea"/>
</dbReference>
<comment type="subcellular location">
    <subcellularLocation>
        <location evidence="1">Cell membrane</location>
        <topology evidence="1">Multi-pass membrane protein</topology>
    </subcellularLocation>
</comment>
<feature type="transmembrane region" description="Helical" evidence="7">
    <location>
        <begin position="335"/>
        <end position="356"/>
    </location>
</feature>
<dbReference type="PANTHER" id="PTHR42682:SF4">
    <property type="entry name" value="NADH-UBIQUINONE_PLASTOQUINONE"/>
    <property type="match status" value="1"/>
</dbReference>
<evidence type="ECO:0000256" key="3">
    <source>
        <dbReference type="ARBA" id="ARBA00022692"/>
    </source>
</evidence>
<evidence type="ECO:0000313" key="10">
    <source>
        <dbReference type="Proteomes" id="UP000005270"/>
    </source>
</evidence>
<organism evidence="9 10">
    <name type="scientific">Thermogladius calderae (strain DSM 22663 / VKM B-2946 / 1633)</name>
    <dbReference type="NCBI Taxonomy" id="1184251"/>
    <lineage>
        <taxon>Archaea</taxon>
        <taxon>Thermoproteota</taxon>
        <taxon>Thermoprotei</taxon>
        <taxon>Desulfurococcales</taxon>
        <taxon>Desulfurococcaceae</taxon>
        <taxon>Thermogladius</taxon>
    </lineage>
</organism>
<feature type="domain" description="NADH:quinone oxidoreductase/Mrp antiporter transmembrane" evidence="8">
    <location>
        <begin position="100"/>
        <end position="372"/>
    </location>
</feature>
<keyword evidence="2" id="KW-1003">Cell membrane</keyword>
<dbReference type="PRINTS" id="PR01437">
    <property type="entry name" value="NUOXDRDTASE4"/>
</dbReference>
<dbReference type="InterPro" id="IPR003918">
    <property type="entry name" value="NADH_UbQ_OxRdtase"/>
</dbReference>
<dbReference type="RefSeq" id="WP_014737572.1">
    <property type="nucleotide sequence ID" value="NC_017954.1"/>
</dbReference>
<evidence type="ECO:0000256" key="7">
    <source>
        <dbReference type="SAM" id="Phobius"/>
    </source>
</evidence>
<reference evidence="9 10" key="1">
    <citation type="journal article" date="2012" name="J. Bacteriol.">
        <title>Complete genome sequence of the hyperthermophilic cellulolytic Crenarchaeon 'Thermogladius cellulolyticus' 1633.</title>
        <authorList>
            <person name="Mardanov A.V."/>
            <person name="Kochetkova T.V."/>
            <person name="Beletsky A.V."/>
            <person name="Bonch-Osmolovskaya E.A."/>
            <person name="Ravin N.V."/>
            <person name="Skryabin K.G."/>
        </authorList>
    </citation>
    <scope>NUCLEOTIDE SEQUENCE [LARGE SCALE GENOMIC DNA]</scope>
    <source>
        <strain evidence="10">DSM 22663 / VKM B-2946 / 1633</strain>
    </source>
</reference>
<feature type="transmembrane region" description="Helical" evidence="7">
    <location>
        <begin position="6"/>
        <end position="23"/>
    </location>
</feature>
<dbReference type="STRING" id="1184251.TCELL_0898"/>
<keyword evidence="10" id="KW-1185">Reference proteome</keyword>
<protein>
    <submittedName>
        <fullName evidence="9">Membrane-bound hydrogenase, subunit NuoN</fullName>
    </submittedName>
</protein>
<keyword evidence="3 7" id="KW-0812">Transmembrane</keyword>
<evidence type="ECO:0000256" key="4">
    <source>
        <dbReference type="ARBA" id="ARBA00022989"/>
    </source>
</evidence>
<feature type="transmembrane region" description="Helical" evidence="7">
    <location>
        <begin position="368"/>
        <end position="391"/>
    </location>
</feature>
<dbReference type="PANTHER" id="PTHR42682">
    <property type="entry name" value="HYDROGENASE-4 COMPONENT F"/>
    <property type="match status" value="1"/>
</dbReference>
<proteinExistence type="predicted"/>
<dbReference type="KEGG" id="thg:TCELL_0898"/>
<dbReference type="GO" id="GO:0005886">
    <property type="term" value="C:plasma membrane"/>
    <property type="evidence" value="ECO:0007669"/>
    <property type="project" value="UniProtKB-SubCell"/>
</dbReference>